<protein>
    <submittedName>
        <fullName evidence="1">Uncharacterized protein</fullName>
    </submittedName>
</protein>
<gene>
    <name evidence="1" type="ORF">BJ212DRAFT_1333605</name>
</gene>
<organism evidence="1 2">
    <name type="scientific">Suillus subaureus</name>
    <dbReference type="NCBI Taxonomy" id="48587"/>
    <lineage>
        <taxon>Eukaryota</taxon>
        <taxon>Fungi</taxon>
        <taxon>Dikarya</taxon>
        <taxon>Basidiomycota</taxon>
        <taxon>Agaricomycotina</taxon>
        <taxon>Agaricomycetes</taxon>
        <taxon>Agaricomycetidae</taxon>
        <taxon>Boletales</taxon>
        <taxon>Suillineae</taxon>
        <taxon>Suillaceae</taxon>
        <taxon>Suillus</taxon>
    </lineage>
</organism>
<evidence type="ECO:0000313" key="1">
    <source>
        <dbReference type="EMBL" id="KAG1821789.1"/>
    </source>
</evidence>
<dbReference type="GeneID" id="64628863"/>
<sequence>MEYEDGVHKTVQFAPLSRSVAEYEAIHITTKFVVLLPYIAPRALKESMVTRGMSLREIVITPKCERDDHRNVQRVVHLGLRKL</sequence>
<dbReference type="AlphaFoldDB" id="A0A9P7EHV5"/>
<dbReference type="EMBL" id="JABBWG010000006">
    <property type="protein sequence ID" value="KAG1821789.1"/>
    <property type="molecule type" value="Genomic_DNA"/>
</dbReference>
<proteinExistence type="predicted"/>
<accession>A0A9P7EHV5</accession>
<reference evidence="1" key="1">
    <citation type="journal article" date="2020" name="New Phytol.">
        <title>Comparative genomics reveals dynamic genome evolution in host specialist ectomycorrhizal fungi.</title>
        <authorList>
            <person name="Lofgren L.A."/>
            <person name="Nguyen N.H."/>
            <person name="Vilgalys R."/>
            <person name="Ruytinx J."/>
            <person name="Liao H.L."/>
            <person name="Branco S."/>
            <person name="Kuo A."/>
            <person name="LaButti K."/>
            <person name="Lipzen A."/>
            <person name="Andreopoulos W."/>
            <person name="Pangilinan J."/>
            <person name="Riley R."/>
            <person name="Hundley H."/>
            <person name="Na H."/>
            <person name="Barry K."/>
            <person name="Grigoriev I.V."/>
            <person name="Stajich J.E."/>
            <person name="Kennedy P.G."/>
        </authorList>
    </citation>
    <scope>NUCLEOTIDE SEQUENCE</scope>
    <source>
        <strain evidence="1">MN1</strain>
    </source>
</reference>
<dbReference type="Proteomes" id="UP000807769">
    <property type="component" value="Unassembled WGS sequence"/>
</dbReference>
<keyword evidence="2" id="KW-1185">Reference proteome</keyword>
<evidence type="ECO:0000313" key="2">
    <source>
        <dbReference type="Proteomes" id="UP000807769"/>
    </source>
</evidence>
<name>A0A9P7EHV5_9AGAM</name>
<dbReference type="RefSeq" id="XP_041196529.1">
    <property type="nucleotide sequence ID" value="XM_041334846.1"/>
</dbReference>
<comment type="caution">
    <text evidence="1">The sequence shown here is derived from an EMBL/GenBank/DDBJ whole genome shotgun (WGS) entry which is preliminary data.</text>
</comment>